<dbReference type="CDD" id="cd05289">
    <property type="entry name" value="MDR_like_2"/>
    <property type="match status" value="1"/>
</dbReference>
<accession>A0ABW4RU01</accession>
<dbReference type="SUPFAM" id="SSF50129">
    <property type="entry name" value="GroES-like"/>
    <property type="match status" value="1"/>
</dbReference>
<dbReference type="InterPro" id="IPR013154">
    <property type="entry name" value="ADH-like_N"/>
</dbReference>
<evidence type="ECO:0000313" key="3">
    <source>
        <dbReference type="Proteomes" id="UP001597326"/>
    </source>
</evidence>
<dbReference type="Pfam" id="PF13602">
    <property type="entry name" value="ADH_zinc_N_2"/>
    <property type="match status" value="1"/>
</dbReference>
<dbReference type="InterPro" id="IPR052585">
    <property type="entry name" value="Lipid_raft_assoc_Zn_ADH"/>
</dbReference>
<dbReference type="Proteomes" id="UP001597326">
    <property type="component" value="Unassembled WGS sequence"/>
</dbReference>
<gene>
    <name evidence="2" type="ORF">ACFSCS_02670</name>
</gene>
<proteinExistence type="predicted"/>
<dbReference type="InterPro" id="IPR002364">
    <property type="entry name" value="Quin_OxRdtase/zeta-crystal_CS"/>
</dbReference>
<evidence type="ECO:0000259" key="1">
    <source>
        <dbReference type="SMART" id="SM00829"/>
    </source>
</evidence>
<dbReference type="GO" id="GO:0016491">
    <property type="term" value="F:oxidoreductase activity"/>
    <property type="evidence" value="ECO:0007669"/>
    <property type="project" value="UniProtKB-KW"/>
</dbReference>
<dbReference type="InterPro" id="IPR036291">
    <property type="entry name" value="NAD(P)-bd_dom_sf"/>
</dbReference>
<dbReference type="EMBL" id="JBHUFZ010000006">
    <property type="protein sequence ID" value="MFD1889088.1"/>
    <property type="molecule type" value="Genomic_DNA"/>
</dbReference>
<dbReference type="Gene3D" id="3.40.50.720">
    <property type="entry name" value="NAD(P)-binding Rossmann-like Domain"/>
    <property type="match status" value="1"/>
</dbReference>
<feature type="domain" description="Enoyl reductase (ER)" evidence="1">
    <location>
        <begin position="10"/>
        <end position="299"/>
    </location>
</feature>
<dbReference type="InterPro" id="IPR011032">
    <property type="entry name" value="GroES-like_sf"/>
</dbReference>
<dbReference type="PANTHER" id="PTHR43482:SF1">
    <property type="entry name" value="PROTEIN AST1-RELATED"/>
    <property type="match status" value="1"/>
</dbReference>
<protein>
    <submittedName>
        <fullName evidence="2">NADP-dependent oxidoreductase</fullName>
        <ecNumber evidence="2">1.-.-.-</ecNumber>
    </submittedName>
</protein>
<keyword evidence="2" id="KW-0560">Oxidoreductase</keyword>
<evidence type="ECO:0000313" key="2">
    <source>
        <dbReference type="EMBL" id="MFD1889088.1"/>
    </source>
</evidence>
<dbReference type="Pfam" id="PF08240">
    <property type="entry name" value="ADH_N"/>
    <property type="match status" value="1"/>
</dbReference>
<keyword evidence="3" id="KW-1185">Reference proteome</keyword>
<dbReference type="PROSITE" id="PS01162">
    <property type="entry name" value="QOR_ZETA_CRYSTAL"/>
    <property type="match status" value="1"/>
</dbReference>
<organism evidence="2 3">
    <name type="scientific">Luteococcus peritonei</name>
    <dbReference type="NCBI Taxonomy" id="88874"/>
    <lineage>
        <taxon>Bacteria</taxon>
        <taxon>Bacillati</taxon>
        <taxon>Actinomycetota</taxon>
        <taxon>Actinomycetes</taxon>
        <taxon>Propionibacteriales</taxon>
        <taxon>Propionibacteriaceae</taxon>
        <taxon>Luteococcus</taxon>
    </lineage>
</organism>
<dbReference type="Gene3D" id="3.90.180.10">
    <property type="entry name" value="Medium-chain alcohol dehydrogenases, catalytic domain"/>
    <property type="match status" value="1"/>
</dbReference>
<dbReference type="InterPro" id="IPR020843">
    <property type="entry name" value="ER"/>
</dbReference>
<sequence>MRIYGFDRYGDAQVQQYFELPVPTPGPEQVVIELVAAGLNPADIKVRNGQRQGKVAVSFPMAIGREAAGRVVSAPQGPGLEPGELVLGGTASGFGALSEQVVLDPAQTVPVPQGVTAEQAACIPVAIGTALDALDELAPEAGQTLLVLGAGGGVGSHLVQLARLRGVRVVGVAGTAKHEVLTGLGVEVVASGEGWVQRVRGLGPVDCLVDAVGGQTLREGAALLADPSRLRSTADVALAREVGGSGVTRRRDASLFADLAALVAGERLQVVTGATFDFDQAAEAVATVESGHTLGKVVVSR</sequence>
<dbReference type="RefSeq" id="WP_343872105.1">
    <property type="nucleotide sequence ID" value="NZ_BAAAIX010000005.1"/>
</dbReference>
<reference evidence="3" key="1">
    <citation type="journal article" date="2019" name="Int. J. Syst. Evol. Microbiol.">
        <title>The Global Catalogue of Microorganisms (GCM) 10K type strain sequencing project: providing services to taxonomists for standard genome sequencing and annotation.</title>
        <authorList>
            <consortium name="The Broad Institute Genomics Platform"/>
            <consortium name="The Broad Institute Genome Sequencing Center for Infectious Disease"/>
            <person name="Wu L."/>
            <person name="Ma J."/>
        </authorList>
    </citation>
    <scope>NUCLEOTIDE SEQUENCE [LARGE SCALE GENOMIC DNA]</scope>
    <source>
        <strain evidence="3">CAIM 431</strain>
    </source>
</reference>
<dbReference type="SMART" id="SM00829">
    <property type="entry name" value="PKS_ER"/>
    <property type="match status" value="1"/>
</dbReference>
<dbReference type="SUPFAM" id="SSF51735">
    <property type="entry name" value="NAD(P)-binding Rossmann-fold domains"/>
    <property type="match status" value="1"/>
</dbReference>
<dbReference type="PANTHER" id="PTHR43482">
    <property type="entry name" value="PROTEIN AST1-RELATED"/>
    <property type="match status" value="1"/>
</dbReference>
<dbReference type="EC" id="1.-.-.-" evidence="2"/>
<comment type="caution">
    <text evidence="2">The sequence shown here is derived from an EMBL/GenBank/DDBJ whole genome shotgun (WGS) entry which is preliminary data.</text>
</comment>
<name>A0ABW4RU01_9ACTN</name>